<gene>
    <name evidence="8" type="ORF">QCA50_009033</name>
</gene>
<evidence type="ECO:0000313" key="9">
    <source>
        <dbReference type="Proteomes" id="UP001385951"/>
    </source>
</evidence>
<feature type="chain" id="PRO_5043519333" description="Membrane magnesium transporter" evidence="7">
    <location>
        <begin position="21"/>
        <end position="107"/>
    </location>
</feature>
<comment type="subcellular location">
    <subcellularLocation>
        <location evidence="1">Endomembrane system</location>
        <topology evidence="1">Multi-pass membrane protein</topology>
    </subcellularLocation>
</comment>
<evidence type="ECO:0000256" key="1">
    <source>
        <dbReference type="ARBA" id="ARBA00004127"/>
    </source>
</evidence>
<dbReference type="Pfam" id="PF10270">
    <property type="entry name" value="MMgT"/>
    <property type="match status" value="1"/>
</dbReference>
<feature type="signal peptide" evidence="7">
    <location>
        <begin position="1"/>
        <end position="20"/>
    </location>
</feature>
<proteinExistence type="inferred from homology"/>
<evidence type="ECO:0000313" key="8">
    <source>
        <dbReference type="EMBL" id="KAK7687814.1"/>
    </source>
</evidence>
<feature type="transmembrane region" description="Helical" evidence="6">
    <location>
        <begin position="44"/>
        <end position="61"/>
    </location>
</feature>
<evidence type="ECO:0000256" key="6">
    <source>
        <dbReference type="SAM" id="Phobius"/>
    </source>
</evidence>
<reference evidence="8 9" key="1">
    <citation type="submission" date="2022-09" db="EMBL/GenBank/DDBJ databases">
        <authorList>
            <person name="Palmer J.M."/>
        </authorList>
    </citation>
    <scope>NUCLEOTIDE SEQUENCE [LARGE SCALE GENOMIC DNA]</scope>
    <source>
        <strain evidence="8 9">DSM 7382</strain>
    </source>
</reference>
<evidence type="ECO:0000256" key="3">
    <source>
        <dbReference type="ARBA" id="ARBA00022692"/>
    </source>
</evidence>
<protein>
    <recommendedName>
        <fullName evidence="10">Membrane magnesium transporter</fullName>
    </recommendedName>
</protein>
<evidence type="ECO:0000256" key="7">
    <source>
        <dbReference type="SAM" id="SignalP"/>
    </source>
</evidence>
<keyword evidence="9" id="KW-1185">Reference proteome</keyword>
<evidence type="ECO:0008006" key="10">
    <source>
        <dbReference type="Google" id="ProtNLM"/>
    </source>
</evidence>
<keyword evidence="5 6" id="KW-0472">Membrane</keyword>
<keyword evidence="4 6" id="KW-1133">Transmembrane helix</keyword>
<dbReference type="EMBL" id="JASBNA010000012">
    <property type="protein sequence ID" value="KAK7687814.1"/>
    <property type="molecule type" value="Genomic_DNA"/>
</dbReference>
<dbReference type="Proteomes" id="UP001385951">
    <property type="component" value="Unassembled WGS sequence"/>
</dbReference>
<dbReference type="InterPro" id="IPR018937">
    <property type="entry name" value="MMgT"/>
</dbReference>
<name>A0AAW0G8W9_9APHY</name>
<evidence type="ECO:0000256" key="5">
    <source>
        <dbReference type="ARBA" id="ARBA00023136"/>
    </source>
</evidence>
<evidence type="ECO:0000256" key="2">
    <source>
        <dbReference type="ARBA" id="ARBA00006109"/>
    </source>
</evidence>
<keyword evidence="3 6" id="KW-0812">Transmembrane</keyword>
<evidence type="ECO:0000256" key="4">
    <source>
        <dbReference type="ARBA" id="ARBA00022989"/>
    </source>
</evidence>
<dbReference type="AlphaFoldDB" id="A0AAW0G8W9"/>
<sequence length="107" mass="11788">MFGNVLILVASIAILHAAYSTYEHLSHLKALGRPEGSLPSDIVAEALIALVFGIIGASIRTPELREITWRSEMKRRAKEESDPRLSFQLFAQRAGILSQVSTIPEKS</sequence>
<comment type="caution">
    <text evidence="8">The sequence shown here is derived from an EMBL/GenBank/DDBJ whole genome shotgun (WGS) entry which is preliminary data.</text>
</comment>
<organism evidence="8 9">
    <name type="scientific">Cerrena zonata</name>
    <dbReference type="NCBI Taxonomy" id="2478898"/>
    <lineage>
        <taxon>Eukaryota</taxon>
        <taxon>Fungi</taxon>
        <taxon>Dikarya</taxon>
        <taxon>Basidiomycota</taxon>
        <taxon>Agaricomycotina</taxon>
        <taxon>Agaricomycetes</taxon>
        <taxon>Polyporales</taxon>
        <taxon>Cerrenaceae</taxon>
        <taxon>Cerrena</taxon>
    </lineage>
</organism>
<comment type="similarity">
    <text evidence="2">Belongs to the membrane magnesium transporter (TC 1.A.67) family.</text>
</comment>
<keyword evidence="7" id="KW-0732">Signal</keyword>
<dbReference type="GO" id="GO:0012505">
    <property type="term" value="C:endomembrane system"/>
    <property type="evidence" value="ECO:0007669"/>
    <property type="project" value="UniProtKB-SubCell"/>
</dbReference>
<accession>A0AAW0G8W9</accession>